<accession>A0ABS9QB18</accession>
<dbReference type="Proteomes" id="UP001201701">
    <property type="component" value="Unassembled WGS sequence"/>
</dbReference>
<protein>
    <recommendedName>
        <fullName evidence="4">DUF2842 domain-containing protein</fullName>
    </recommendedName>
</protein>
<evidence type="ECO:0000313" key="2">
    <source>
        <dbReference type="EMBL" id="MCG7504605.1"/>
    </source>
</evidence>
<dbReference type="EMBL" id="JAKREW010000003">
    <property type="protein sequence ID" value="MCG7504605.1"/>
    <property type="molecule type" value="Genomic_DNA"/>
</dbReference>
<keyword evidence="1" id="KW-0472">Membrane</keyword>
<dbReference type="RefSeq" id="WP_239362821.1">
    <property type="nucleotide sequence ID" value="NZ_JAKREW010000003.1"/>
</dbReference>
<proteinExistence type="predicted"/>
<sequence>MPAVASASSVSTPSRFSRPRFALLVLAGVYPLITTILYALAPLTEGWSIWQRTLLIAPVMVVAMIWGVIPTVQWAFRGFINPQAR</sequence>
<keyword evidence="1" id="KW-0812">Transmembrane</keyword>
<gene>
    <name evidence="2" type="ORF">L4923_06175</name>
</gene>
<evidence type="ECO:0000256" key="1">
    <source>
        <dbReference type="SAM" id="Phobius"/>
    </source>
</evidence>
<organism evidence="2 3">
    <name type="scientific">Mesorhizobium retamae</name>
    <dbReference type="NCBI Taxonomy" id="2912854"/>
    <lineage>
        <taxon>Bacteria</taxon>
        <taxon>Pseudomonadati</taxon>
        <taxon>Pseudomonadota</taxon>
        <taxon>Alphaproteobacteria</taxon>
        <taxon>Hyphomicrobiales</taxon>
        <taxon>Phyllobacteriaceae</taxon>
        <taxon>Mesorhizobium</taxon>
    </lineage>
</organism>
<reference evidence="2 3" key="1">
    <citation type="submission" date="2022-02" db="EMBL/GenBank/DDBJ databases">
        <title>Draft genome sequence of Mezorhizobium retamae strain IRAMC:0171 isolated from Retama raetam nodules.</title>
        <authorList>
            <person name="Bengaied R."/>
            <person name="Sbissi I."/>
            <person name="Huber K."/>
            <person name="Ghodbane F."/>
            <person name="Nouioui I."/>
            <person name="Tarhouni M."/>
            <person name="Gtari M."/>
        </authorList>
    </citation>
    <scope>NUCLEOTIDE SEQUENCE [LARGE SCALE GENOMIC DNA]</scope>
    <source>
        <strain evidence="2 3">IRAMC:0171</strain>
    </source>
</reference>
<name>A0ABS9QB18_9HYPH</name>
<comment type="caution">
    <text evidence="2">The sequence shown here is derived from an EMBL/GenBank/DDBJ whole genome shotgun (WGS) entry which is preliminary data.</text>
</comment>
<keyword evidence="3" id="KW-1185">Reference proteome</keyword>
<feature type="transmembrane region" description="Helical" evidence="1">
    <location>
        <begin position="53"/>
        <end position="76"/>
    </location>
</feature>
<keyword evidence="1" id="KW-1133">Transmembrane helix</keyword>
<evidence type="ECO:0008006" key="4">
    <source>
        <dbReference type="Google" id="ProtNLM"/>
    </source>
</evidence>
<evidence type="ECO:0000313" key="3">
    <source>
        <dbReference type="Proteomes" id="UP001201701"/>
    </source>
</evidence>
<feature type="transmembrane region" description="Helical" evidence="1">
    <location>
        <begin position="21"/>
        <end position="41"/>
    </location>
</feature>